<sequence length="335" mass="36153">MRPRVVCLHLLAMLMFASTVRAVPMPVKGGKGPARAPAAADEVSDPTFATAFILDTEGNPTKESKNRMSKDAIQVKKSIQEALLVVAKQVLGVSVPLMIGSIENPSLVYVRLDIKGSKGKASRYVGWIGYLGGRYQSALYYREGEGRQNGVFRIGKDWNTDTYSKNDKQFCHDVDLEAALTPPETAAGKRPLYEKSPPLQNAKLPKIEELRTPLSWEPVLDATDFLKQPSHKKKASRLANHSPVSGPQAGLQAAAGSSNPPLNSSPAPKQQNTGHSTNHEMPVSGPEAAHAAAGSSEHPPPDSNPSSSESKKKTDQAPYVPPPLPKKIKDKFQLN</sequence>
<feature type="compositionally biased region" description="Low complexity" evidence="1">
    <location>
        <begin position="285"/>
        <end position="297"/>
    </location>
</feature>
<feature type="region of interest" description="Disordered" evidence="1">
    <location>
        <begin position="182"/>
        <end position="206"/>
    </location>
</feature>
<reference evidence="3" key="1">
    <citation type="submission" date="2020-11" db="EMBL/GenBank/DDBJ databases">
        <authorList>
            <consortium name="DOE Joint Genome Institute"/>
            <person name="Ahrendt S."/>
            <person name="Riley R."/>
            <person name="Andreopoulos W."/>
            <person name="Labutti K."/>
            <person name="Pangilinan J."/>
            <person name="Ruiz-Duenas F.J."/>
            <person name="Barrasa J.M."/>
            <person name="Sanchez-Garcia M."/>
            <person name="Camarero S."/>
            <person name="Miyauchi S."/>
            <person name="Serrano A."/>
            <person name="Linde D."/>
            <person name="Babiker R."/>
            <person name="Drula E."/>
            <person name="Ayuso-Fernandez I."/>
            <person name="Pacheco R."/>
            <person name="Padilla G."/>
            <person name="Ferreira P."/>
            <person name="Barriuso J."/>
            <person name="Kellner H."/>
            <person name="Castanera R."/>
            <person name="Alfaro M."/>
            <person name="Ramirez L."/>
            <person name="Pisabarro A.G."/>
            <person name="Kuo A."/>
            <person name="Tritt A."/>
            <person name="Lipzen A."/>
            <person name="He G."/>
            <person name="Yan M."/>
            <person name="Ng V."/>
            <person name="Cullen D."/>
            <person name="Martin F."/>
            <person name="Rosso M.-N."/>
            <person name="Henrissat B."/>
            <person name="Hibbett D."/>
            <person name="Martinez A.T."/>
            <person name="Grigoriev I.V."/>
        </authorList>
    </citation>
    <scope>NUCLEOTIDE SEQUENCE</scope>
    <source>
        <strain evidence="3">AH 40177</strain>
    </source>
</reference>
<gene>
    <name evidence="3" type="ORF">BDP27DRAFT_1317881</name>
</gene>
<feature type="chain" id="PRO_5040318535" evidence="2">
    <location>
        <begin position="23"/>
        <end position="335"/>
    </location>
</feature>
<feature type="signal peptide" evidence="2">
    <location>
        <begin position="1"/>
        <end position="22"/>
    </location>
</feature>
<accession>A0A9P5PWY9</accession>
<keyword evidence="2" id="KW-0732">Signal</keyword>
<name>A0A9P5PWY9_9AGAR</name>
<evidence type="ECO:0000313" key="4">
    <source>
        <dbReference type="Proteomes" id="UP000772434"/>
    </source>
</evidence>
<keyword evidence="4" id="KW-1185">Reference proteome</keyword>
<dbReference type="Proteomes" id="UP000772434">
    <property type="component" value="Unassembled WGS sequence"/>
</dbReference>
<organism evidence="3 4">
    <name type="scientific">Rhodocollybia butyracea</name>
    <dbReference type="NCBI Taxonomy" id="206335"/>
    <lineage>
        <taxon>Eukaryota</taxon>
        <taxon>Fungi</taxon>
        <taxon>Dikarya</taxon>
        <taxon>Basidiomycota</taxon>
        <taxon>Agaricomycotina</taxon>
        <taxon>Agaricomycetes</taxon>
        <taxon>Agaricomycetidae</taxon>
        <taxon>Agaricales</taxon>
        <taxon>Marasmiineae</taxon>
        <taxon>Omphalotaceae</taxon>
        <taxon>Rhodocollybia</taxon>
    </lineage>
</organism>
<dbReference type="EMBL" id="JADNRY010000015">
    <property type="protein sequence ID" value="KAF9074031.1"/>
    <property type="molecule type" value="Genomic_DNA"/>
</dbReference>
<comment type="caution">
    <text evidence="3">The sequence shown here is derived from an EMBL/GenBank/DDBJ whole genome shotgun (WGS) entry which is preliminary data.</text>
</comment>
<evidence type="ECO:0000256" key="1">
    <source>
        <dbReference type="SAM" id="MobiDB-lite"/>
    </source>
</evidence>
<feature type="compositionally biased region" description="Low complexity" evidence="1">
    <location>
        <begin position="253"/>
        <end position="268"/>
    </location>
</feature>
<proteinExistence type="predicted"/>
<protein>
    <submittedName>
        <fullName evidence="3">Uncharacterized protein</fullName>
    </submittedName>
</protein>
<feature type="region of interest" description="Disordered" evidence="1">
    <location>
        <begin position="228"/>
        <end position="335"/>
    </location>
</feature>
<evidence type="ECO:0000313" key="3">
    <source>
        <dbReference type="EMBL" id="KAF9074031.1"/>
    </source>
</evidence>
<evidence type="ECO:0000256" key="2">
    <source>
        <dbReference type="SAM" id="SignalP"/>
    </source>
</evidence>
<dbReference type="AlphaFoldDB" id="A0A9P5PWY9"/>